<feature type="transmembrane region" description="Helical" evidence="7">
    <location>
        <begin position="91"/>
        <end position="114"/>
    </location>
</feature>
<keyword evidence="3" id="KW-1003">Cell membrane</keyword>
<dbReference type="GO" id="GO:0005886">
    <property type="term" value="C:plasma membrane"/>
    <property type="evidence" value="ECO:0007669"/>
    <property type="project" value="UniProtKB-SubCell"/>
</dbReference>
<gene>
    <name evidence="8" type="primary">chrA</name>
    <name evidence="8" type="ORF">GAO09_16885</name>
</gene>
<dbReference type="InterPro" id="IPR014047">
    <property type="entry name" value="Chr_Tranpt_l_chain"/>
</dbReference>
<evidence type="ECO:0000256" key="4">
    <source>
        <dbReference type="ARBA" id="ARBA00022692"/>
    </source>
</evidence>
<keyword evidence="6 7" id="KW-0472">Membrane</keyword>
<feature type="transmembrane region" description="Helical" evidence="7">
    <location>
        <begin position="173"/>
        <end position="190"/>
    </location>
</feature>
<dbReference type="PANTHER" id="PTHR33567:SF3">
    <property type="entry name" value="CHROMATE ION TRANSPORTER (EUROFUNG)"/>
    <property type="match status" value="1"/>
</dbReference>
<dbReference type="GO" id="GO:0015109">
    <property type="term" value="F:chromate transmembrane transporter activity"/>
    <property type="evidence" value="ECO:0007669"/>
    <property type="project" value="InterPro"/>
</dbReference>
<protein>
    <submittedName>
        <fullName evidence="8">Chromate efflux transporter</fullName>
    </submittedName>
</protein>
<feature type="transmembrane region" description="Helical" evidence="7">
    <location>
        <begin position="284"/>
        <end position="306"/>
    </location>
</feature>
<sequence length="447" mass="47278">MTAFDGADSQVGTRPTLSELTGVFARIGCLSFGGPAGQIGMMHRSLVEEKRWISEERFLHALNYCMLLPGPEAQQLATYIGWLVGGIRGGIIAGLLFILPGLFVMIGLSAAYAIWQETAWLDGLFFGLKAAVLVIVVEAVIRLGRKTLKTGFLRGIAAFAFVALFFFGLPFPLVVLGAGIAGFVAARMGDKPDLPLAQSADLPEKRRPLRAVASLLLWIAVWQAPLLLLWALSAPESLAAMFSFFSRMALVTFGGAYAVLAYVAQVAVEDHGWLRAGEMVDGLALAETTPGPLVLVLSFVGFLVGFREASGLGVIAGGALGAVLVAWATFVPSFIFIFAGAPFIERLRGNAVMSAALSAITAAVVGVILNLALWFGLHVLFAEVVKLPIVPSLGLTVSSPVLSSIDLAAVALFILSAFLLFRFRLGLVPVLLFCAFAGLALRLSGLV</sequence>
<keyword evidence="9" id="KW-1185">Reference proteome</keyword>
<keyword evidence="5 7" id="KW-1133">Transmembrane helix</keyword>
<dbReference type="RefSeq" id="WP_153355169.1">
    <property type="nucleotide sequence ID" value="NZ_JAYKOO010000007.1"/>
</dbReference>
<accession>A0A6A8AAI7</accession>
<proteinExistence type="inferred from homology"/>
<name>A0A6A8AAI7_9HYPH</name>
<organism evidence="8 9">
    <name type="scientific">Endobacterium cereale</name>
    <dbReference type="NCBI Taxonomy" id="2663029"/>
    <lineage>
        <taxon>Bacteria</taxon>
        <taxon>Pseudomonadati</taxon>
        <taxon>Pseudomonadota</taxon>
        <taxon>Alphaproteobacteria</taxon>
        <taxon>Hyphomicrobiales</taxon>
        <taxon>Rhizobiaceae</taxon>
        <taxon>Endobacterium</taxon>
    </lineage>
</organism>
<feature type="transmembrane region" description="Helical" evidence="7">
    <location>
        <begin position="126"/>
        <end position="144"/>
    </location>
</feature>
<feature type="transmembrane region" description="Helical" evidence="7">
    <location>
        <begin position="312"/>
        <end position="339"/>
    </location>
</feature>
<dbReference type="NCBIfam" id="TIGR00937">
    <property type="entry name" value="2A51"/>
    <property type="match status" value="1"/>
</dbReference>
<evidence type="ECO:0000256" key="3">
    <source>
        <dbReference type="ARBA" id="ARBA00022475"/>
    </source>
</evidence>
<evidence type="ECO:0000256" key="5">
    <source>
        <dbReference type="ARBA" id="ARBA00022989"/>
    </source>
</evidence>
<dbReference type="PIRSF" id="PIRSF004810">
    <property type="entry name" value="ChrA"/>
    <property type="match status" value="1"/>
</dbReference>
<evidence type="ECO:0000313" key="8">
    <source>
        <dbReference type="EMBL" id="MQY47714.1"/>
    </source>
</evidence>
<evidence type="ECO:0000313" key="9">
    <source>
        <dbReference type="Proteomes" id="UP000435138"/>
    </source>
</evidence>
<evidence type="ECO:0000256" key="6">
    <source>
        <dbReference type="ARBA" id="ARBA00023136"/>
    </source>
</evidence>
<feature type="transmembrane region" description="Helical" evidence="7">
    <location>
        <begin position="238"/>
        <end position="263"/>
    </location>
</feature>
<dbReference type="PANTHER" id="PTHR33567">
    <property type="entry name" value="CHROMATE ION TRANSPORTER (EUROFUNG)"/>
    <property type="match status" value="1"/>
</dbReference>
<feature type="transmembrane region" description="Helical" evidence="7">
    <location>
        <begin position="401"/>
        <end position="420"/>
    </location>
</feature>
<dbReference type="AlphaFoldDB" id="A0A6A8AAI7"/>
<dbReference type="EMBL" id="WIXI01000045">
    <property type="protein sequence ID" value="MQY47714.1"/>
    <property type="molecule type" value="Genomic_DNA"/>
</dbReference>
<feature type="transmembrane region" description="Helical" evidence="7">
    <location>
        <begin position="351"/>
        <end position="381"/>
    </location>
</feature>
<dbReference type="Proteomes" id="UP000435138">
    <property type="component" value="Unassembled WGS sequence"/>
</dbReference>
<comment type="caution">
    <text evidence="8">The sequence shown here is derived from an EMBL/GenBank/DDBJ whole genome shotgun (WGS) entry which is preliminary data.</text>
</comment>
<dbReference type="InterPro" id="IPR003370">
    <property type="entry name" value="Chromate_transpt"/>
</dbReference>
<evidence type="ECO:0000256" key="2">
    <source>
        <dbReference type="ARBA" id="ARBA00005262"/>
    </source>
</evidence>
<feature type="transmembrane region" description="Helical" evidence="7">
    <location>
        <begin position="427"/>
        <end position="445"/>
    </location>
</feature>
<comment type="subcellular location">
    <subcellularLocation>
        <location evidence="1">Cell membrane</location>
        <topology evidence="1">Multi-pass membrane protein</topology>
    </subcellularLocation>
</comment>
<evidence type="ECO:0000256" key="7">
    <source>
        <dbReference type="SAM" id="Phobius"/>
    </source>
</evidence>
<feature type="transmembrane region" description="Helical" evidence="7">
    <location>
        <begin position="211"/>
        <end position="232"/>
    </location>
</feature>
<comment type="similarity">
    <text evidence="2">Belongs to the chromate ion transporter (CHR) (TC 2.A.51) family.</text>
</comment>
<reference evidence="8 9" key="1">
    <citation type="submission" date="2019-11" db="EMBL/GenBank/DDBJ databases">
        <title>Genome analysis of Rhizobacterium cereale a novel genus and species isolated from maize roots in North Spain.</title>
        <authorList>
            <person name="Menendez E."/>
            <person name="Flores-Felix J.D."/>
            <person name="Ramirez-Bahena M.-H."/>
            <person name="Igual J.M."/>
            <person name="Garcia-Fraile P."/>
            <person name="Peix A."/>
            <person name="Velazquez E."/>
        </authorList>
    </citation>
    <scope>NUCLEOTIDE SEQUENCE [LARGE SCALE GENOMIC DNA]</scope>
    <source>
        <strain evidence="8 9">RZME27</strain>
    </source>
</reference>
<keyword evidence="4 7" id="KW-0812">Transmembrane</keyword>
<evidence type="ECO:0000256" key="1">
    <source>
        <dbReference type="ARBA" id="ARBA00004651"/>
    </source>
</evidence>
<dbReference type="Pfam" id="PF02417">
    <property type="entry name" value="Chromate_transp"/>
    <property type="match status" value="2"/>
</dbReference>